<accession>A0ABS2V869</accession>
<protein>
    <submittedName>
        <fullName evidence="2">Uncharacterized protein</fullName>
    </submittedName>
</protein>
<evidence type="ECO:0000256" key="1">
    <source>
        <dbReference type="SAM" id="Phobius"/>
    </source>
</evidence>
<keyword evidence="1" id="KW-1133">Transmembrane helix</keyword>
<proteinExistence type="predicted"/>
<comment type="caution">
    <text evidence="2">The sequence shown here is derived from an EMBL/GenBank/DDBJ whole genome shotgun (WGS) entry which is preliminary data.</text>
</comment>
<keyword evidence="2" id="KW-0614">Plasmid</keyword>
<feature type="transmembrane region" description="Helical" evidence="1">
    <location>
        <begin position="12"/>
        <end position="34"/>
    </location>
</feature>
<keyword evidence="1" id="KW-0472">Membrane</keyword>
<dbReference type="RefSeq" id="WP_205378993.1">
    <property type="nucleotide sequence ID" value="NZ_JAFEJA010000004.1"/>
</dbReference>
<evidence type="ECO:0000313" key="2">
    <source>
        <dbReference type="EMBL" id="MBM9624810.1"/>
    </source>
</evidence>
<evidence type="ECO:0000313" key="3">
    <source>
        <dbReference type="Proteomes" id="UP000664109"/>
    </source>
</evidence>
<dbReference type="Proteomes" id="UP000664109">
    <property type="component" value="Unassembled WGS sequence"/>
</dbReference>
<gene>
    <name evidence="2" type="ORF">JE024_40540</name>
</gene>
<organism evidence="2 3">
    <name type="scientific">Streptomyces zhihengii</name>
    <dbReference type="NCBI Taxonomy" id="1818004"/>
    <lineage>
        <taxon>Bacteria</taxon>
        <taxon>Bacillati</taxon>
        <taxon>Actinomycetota</taxon>
        <taxon>Actinomycetes</taxon>
        <taxon>Kitasatosporales</taxon>
        <taxon>Streptomycetaceae</taxon>
        <taxon>Streptomyces</taxon>
    </lineage>
</organism>
<geneLocation type="plasmid" evidence="2">
    <name>unnamed2</name>
</geneLocation>
<reference evidence="2 3" key="1">
    <citation type="journal article" date="2016" name="Arch. Microbiol.">
        <title>Streptomyces zhihengii sp. nov., isolated from rhizospheric soil of Psammosilene tunicoides.</title>
        <authorList>
            <person name="Huang M.J."/>
            <person name="Fei J.J."/>
            <person name="Salam N."/>
            <person name="Kim C.J."/>
            <person name="Hozzein W.N."/>
            <person name="Xiao M."/>
            <person name="Huang H.Q."/>
            <person name="Li W.J."/>
        </authorList>
    </citation>
    <scope>NUCLEOTIDE SEQUENCE [LARGE SCALE GENOMIC DNA]</scope>
    <source>
        <strain evidence="2 3">YIM T102</strain>
    </source>
</reference>
<keyword evidence="1" id="KW-0812">Transmembrane</keyword>
<name>A0ABS2V869_9ACTN</name>
<dbReference type="EMBL" id="JAFEJA010000004">
    <property type="protein sequence ID" value="MBM9624810.1"/>
    <property type="molecule type" value="Genomic_DNA"/>
</dbReference>
<feature type="transmembrane region" description="Helical" evidence="1">
    <location>
        <begin position="46"/>
        <end position="65"/>
    </location>
</feature>
<keyword evidence="3" id="KW-1185">Reference proteome</keyword>
<sequence length="70" mass="7077">MSANNATCTHPVRDLITVALCAALAALTAVIIVMGFKGSALDACKAGGGVFLAVMAVGLVVLQHLKRHAC</sequence>